<dbReference type="GeneID" id="20189332"/>
<reference evidence="2" key="1">
    <citation type="submission" date="2011-12" db="EMBL/GenBank/DDBJ databases">
        <authorList>
            <consortium name="The Broad Institute Genome Sequencing Platform"/>
            <person name="Russ C."/>
            <person name="Tyler B."/>
            <person name="Panabieres F."/>
            <person name="Shan W."/>
            <person name="Tripathy S."/>
            <person name="Grunwald N."/>
            <person name="Machado M."/>
            <person name="Young S.K."/>
            <person name="Zeng Q."/>
            <person name="Gargeya S."/>
            <person name="Fitzgerald M."/>
            <person name="Haas B."/>
            <person name="Abouelleil A."/>
            <person name="Alvarado L."/>
            <person name="Arachchi H.M."/>
            <person name="Berlin A."/>
            <person name="Chapman S.B."/>
            <person name="Gearin G."/>
            <person name="Goldberg J."/>
            <person name="Griggs A."/>
            <person name="Gujja S."/>
            <person name="Hansen M."/>
            <person name="Heiman D."/>
            <person name="Howarth C."/>
            <person name="Larimer J."/>
            <person name="Lui A."/>
            <person name="MacDonald P.J.P."/>
            <person name="McCowen C."/>
            <person name="Montmayeur A."/>
            <person name="Murphy C."/>
            <person name="Neiman D."/>
            <person name="Pearson M."/>
            <person name="Priest M."/>
            <person name="Roberts A."/>
            <person name="Saif S."/>
            <person name="Shea T."/>
            <person name="Sisk P."/>
            <person name="Stolte C."/>
            <person name="Sykes S."/>
            <person name="Wortman J."/>
            <person name="Nusbaum C."/>
            <person name="Birren B."/>
        </authorList>
    </citation>
    <scope>NUCLEOTIDE SEQUENCE [LARGE SCALE GENOMIC DNA]</scope>
    <source>
        <strain evidence="2">INRA-310</strain>
    </source>
</reference>
<dbReference type="EMBL" id="KI669561">
    <property type="protein sequence ID" value="ETN23945.1"/>
    <property type="molecule type" value="Genomic_DNA"/>
</dbReference>
<reference evidence="1 2" key="2">
    <citation type="submission" date="2013-11" db="EMBL/GenBank/DDBJ databases">
        <title>The Genome Sequence of Phytophthora parasitica INRA-310.</title>
        <authorList>
            <consortium name="The Broad Institute Genomics Platform"/>
            <person name="Russ C."/>
            <person name="Tyler B."/>
            <person name="Panabieres F."/>
            <person name="Shan W."/>
            <person name="Tripathy S."/>
            <person name="Grunwald N."/>
            <person name="Machado M."/>
            <person name="Johnson C.S."/>
            <person name="Arredondo F."/>
            <person name="Hong C."/>
            <person name="Coffey M."/>
            <person name="Young S.K."/>
            <person name="Zeng Q."/>
            <person name="Gargeya S."/>
            <person name="Fitzgerald M."/>
            <person name="Abouelleil A."/>
            <person name="Alvarado L."/>
            <person name="Chapman S.B."/>
            <person name="Gainer-Dewar J."/>
            <person name="Goldberg J."/>
            <person name="Griggs A."/>
            <person name="Gujja S."/>
            <person name="Hansen M."/>
            <person name="Howarth C."/>
            <person name="Imamovic A."/>
            <person name="Ireland A."/>
            <person name="Larimer J."/>
            <person name="McCowan C."/>
            <person name="Murphy C."/>
            <person name="Pearson M."/>
            <person name="Poon T.W."/>
            <person name="Priest M."/>
            <person name="Roberts A."/>
            <person name="Saif S."/>
            <person name="Shea T."/>
            <person name="Sykes S."/>
            <person name="Wortman J."/>
            <person name="Nusbaum C."/>
            <person name="Birren B."/>
        </authorList>
    </citation>
    <scope>NUCLEOTIDE SEQUENCE [LARGE SCALE GENOMIC DNA]</scope>
    <source>
        <strain evidence="1 2">INRA-310</strain>
    </source>
</reference>
<organism evidence="1 2">
    <name type="scientific">Phytophthora nicotianae (strain INRA-310)</name>
    <name type="common">Phytophthora parasitica</name>
    <dbReference type="NCBI Taxonomy" id="761204"/>
    <lineage>
        <taxon>Eukaryota</taxon>
        <taxon>Sar</taxon>
        <taxon>Stramenopiles</taxon>
        <taxon>Oomycota</taxon>
        <taxon>Peronosporomycetes</taxon>
        <taxon>Peronosporales</taxon>
        <taxon>Peronosporaceae</taxon>
        <taxon>Phytophthora</taxon>
    </lineage>
</organism>
<name>W2RH97_PHYN3</name>
<gene>
    <name evidence="1" type="ORF">PPTG_20733</name>
</gene>
<evidence type="ECO:0000313" key="2">
    <source>
        <dbReference type="Proteomes" id="UP000018817"/>
    </source>
</evidence>
<dbReference type="VEuPathDB" id="FungiDB:PPTG_20733"/>
<dbReference type="RefSeq" id="XP_008891179.1">
    <property type="nucleotide sequence ID" value="XM_008892931.1"/>
</dbReference>
<dbReference type="AlphaFoldDB" id="W2RH97"/>
<sequence>MTVFERFNIEVVEGLLVIGMTVFWHRSGGWVR</sequence>
<protein>
    <submittedName>
        <fullName evidence="1">Uncharacterized protein</fullName>
    </submittedName>
</protein>
<dbReference type="Proteomes" id="UP000018817">
    <property type="component" value="Unassembled WGS sequence"/>
</dbReference>
<proteinExistence type="predicted"/>
<evidence type="ECO:0000313" key="1">
    <source>
        <dbReference type="EMBL" id="ETN23945.1"/>
    </source>
</evidence>
<accession>W2RH97</accession>